<sequence>MTDSDTSSHEALVETVNEALDKLGELRSDDCTRLVCELHILCQRVREVTPAQVRELAKHGLKRCLRIGNVQESYHSSFLALM</sequence>
<dbReference type="HOGENOM" id="CLU_2557621_0_0_1"/>
<dbReference type="AlphaFoldDB" id="H2XWK1"/>
<name>H2XWK1_CIOIN</name>
<dbReference type="GeneTree" id="ENSGT00660000097269"/>
<dbReference type="InParanoid" id="H2XWK1"/>
<evidence type="ECO:0000313" key="1">
    <source>
        <dbReference type="Ensembl" id="ENSCINP00000034035.1"/>
    </source>
</evidence>
<reference evidence="2" key="1">
    <citation type="journal article" date="2002" name="Science">
        <title>The draft genome of Ciona intestinalis: insights into chordate and vertebrate origins.</title>
        <authorList>
            <person name="Dehal P."/>
            <person name="Satou Y."/>
            <person name="Campbell R.K."/>
            <person name="Chapman J."/>
            <person name="Degnan B."/>
            <person name="De Tomaso A."/>
            <person name="Davidson B."/>
            <person name="Di Gregorio A."/>
            <person name="Gelpke M."/>
            <person name="Goodstein D.M."/>
            <person name="Harafuji N."/>
            <person name="Hastings K.E."/>
            <person name="Ho I."/>
            <person name="Hotta K."/>
            <person name="Huang W."/>
            <person name="Kawashima T."/>
            <person name="Lemaire P."/>
            <person name="Martinez D."/>
            <person name="Meinertzhagen I.A."/>
            <person name="Necula S."/>
            <person name="Nonaka M."/>
            <person name="Putnam N."/>
            <person name="Rash S."/>
            <person name="Saiga H."/>
            <person name="Satake M."/>
            <person name="Terry A."/>
            <person name="Yamada L."/>
            <person name="Wang H.G."/>
            <person name="Awazu S."/>
            <person name="Azumi K."/>
            <person name="Boore J."/>
            <person name="Branno M."/>
            <person name="Chin-Bow S."/>
            <person name="DeSantis R."/>
            <person name="Doyle S."/>
            <person name="Francino P."/>
            <person name="Keys D.N."/>
            <person name="Haga S."/>
            <person name="Hayashi H."/>
            <person name="Hino K."/>
            <person name="Imai K.S."/>
            <person name="Inaba K."/>
            <person name="Kano S."/>
            <person name="Kobayashi K."/>
            <person name="Kobayashi M."/>
            <person name="Lee B.I."/>
            <person name="Makabe K.W."/>
            <person name="Manohar C."/>
            <person name="Matassi G."/>
            <person name="Medina M."/>
            <person name="Mochizuki Y."/>
            <person name="Mount S."/>
            <person name="Morishita T."/>
            <person name="Miura S."/>
            <person name="Nakayama A."/>
            <person name="Nishizaka S."/>
            <person name="Nomoto H."/>
            <person name="Ohta F."/>
            <person name="Oishi K."/>
            <person name="Rigoutsos I."/>
            <person name="Sano M."/>
            <person name="Sasaki A."/>
            <person name="Sasakura Y."/>
            <person name="Shoguchi E."/>
            <person name="Shin-i T."/>
            <person name="Spagnuolo A."/>
            <person name="Stainier D."/>
            <person name="Suzuki M.M."/>
            <person name="Tassy O."/>
            <person name="Takatori N."/>
            <person name="Tokuoka M."/>
            <person name="Yagi K."/>
            <person name="Yoshizaki F."/>
            <person name="Wada S."/>
            <person name="Zhang C."/>
            <person name="Hyatt P.D."/>
            <person name="Larimer F."/>
            <person name="Detter C."/>
            <person name="Doggett N."/>
            <person name="Glavina T."/>
            <person name="Hawkins T."/>
            <person name="Richardson P."/>
            <person name="Lucas S."/>
            <person name="Kohara Y."/>
            <person name="Levine M."/>
            <person name="Satoh N."/>
            <person name="Rokhsar D.S."/>
        </authorList>
    </citation>
    <scope>NUCLEOTIDE SEQUENCE [LARGE SCALE GENOMIC DNA]</scope>
</reference>
<proteinExistence type="predicted"/>
<keyword evidence="2" id="KW-1185">Reference proteome</keyword>
<dbReference type="Ensembl" id="ENSCINT00000034640.1">
    <property type="protein sequence ID" value="ENSCINP00000034035.1"/>
    <property type="gene ID" value="ENSCING00000018341.1"/>
</dbReference>
<accession>H2XWK1</accession>
<dbReference type="Proteomes" id="UP000008144">
    <property type="component" value="Unassembled WGS sequence"/>
</dbReference>
<protein>
    <submittedName>
        <fullName evidence="1">Uncharacterized protein</fullName>
    </submittedName>
</protein>
<reference evidence="1" key="3">
    <citation type="submission" date="2025-09" db="UniProtKB">
        <authorList>
            <consortium name="Ensembl"/>
        </authorList>
    </citation>
    <scope>IDENTIFICATION</scope>
</reference>
<organism evidence="1 2">
    <name type="scientific">Ciona intestinalis</name>
    <name type="common">Transparent sea squirt</name>
    <name type="synonym">Ascidia intestinalis</name>
    <dbReference type="NCBI Taxonomy" id="7719"/>
    <lineage>
        <taxon>Eukaryota</taxon>
        <taxon>Metazoa</taxon>
        <taxon>Chordata</taxon>
        <taxon>Tunicata</taxon>
        <taxon>Ascidiacea</taxon>
        <taxon>Phlebobranchia</taxon>
        <taxon>Cionidae</taxon>
        <taxon>Ciona</taxon>
    </lineage>
</organism>
<evidence type="ECO:0000313" key="2">
    <source>
        <dbReference type="Proteomes" id="UP000008144"/>
    </source>
</evidence>
<reference evidence="1" key="2">
    <citation type="submission" date="2025-08" db="UniProtKB">
        <authorList>
            <consortium name="Ensembl"/>
        </authorList>
    </citation>
    <scope>IDENTIFICATION</scope>
</reference>